<reference evidence="6 7" key="1">
    <citation type="submission" date="2016-07" db="EMBL/GenBank/DDBJ databases">
        <title>Multi-omics approach to identify versatile polysaccharide utilization systems of a marine flavobacterium Gramella flava.</title>
        <authorList>
            <person name="Tang K."/>
        </authorList>
    </citation>
    <scope>NUCLEOTIDE SEQUENCE [LARGE SCALE GENOMIC DNA]</scope>
    <source>
        <strain evidence="6 7">JLT2011</strain>
    </source>
</reference>
<dbReference type="GO" id="GO:0004650">
    <property type="term" value="F:polygalacturonase activity"/>
    <property type="evidence" value="ECO:0007669"/>
    <property type="project" value="UniProtKB-EC"/>
</dbReference>
<accession>A0A1L7I5L7</accession>
<proteinExistence type="inferred from homology"/>
<dbReference type="OrthoDB" id="9795222at2"/>
<dbReference type="SMART" id="SM00710">
    <property type="entry name" value="PbH1"/>
    <property type="match status" value="6"/>
</dbReference>
<evidence type="ECO:0000256" key="1">
    <source>
        <dbReference type="ARBA" id="ARBA00008834"/>
    </source>
</evidence>
<evidence type="ECO:0000313" key="7">
    <source>
        <dbReference type="Proteomes" id="UP000186230"/>
    </source>
</evidence>
<evidence type="ECO:0000313" key="6">
    <source>
        <dbReference type="EMBL" id="APU68898.1"/>
    </source>
</evidence>
<keyword evidence="3 4" id="KW-0326">Glycosidase</keyword>
<dbReference type="Pfam" id="PF00295">
    <property type="entry name" value="Glyco_hydro_28"/>
    <property type="match status" value="1"/>
</dbReference>
<keyword evidence="7" id="KW-1185">Reference proteome</keyword>
<dbReference type="PROSITE" id="PS51257">
    <property type="entry name" value="PROKAR_LIPOPROTEIN"/>
    <property type="match status" value="1"/>
</dbReference>
<protein>
    <submittedName>
        <fullName evidence="6">Polygalacturonase</fullName>
        <ecNumber evidence="6">3.2.1.15</ecNumber>
    </submittedName>
</protein>
<dbReference type="AlphaFoldDB" id="A0A1L7I5L7"/>
<evidence type="ECO:0000256" key="3">
    <source>
        <dbReference type="ARBA" id="ARBA00023295"/>
    </source>
</evidence>
<dbReference type="InterPro" id="IPR011050">
    <property type="entry name" value="Pectin_lyase_fold/virulence"/>
</dbReference>
<dbReference type="SUPFAM" id="SSF51126">
    <property type="entry name" value="Pectin lyase-like"/>
    <property type="match status" value="1"/>
</dbReference>
<name>A0A1L7I5L7_9FLAO</name>
<evidence type="ECO:0000256" key="2">
    <source>
        <dbReference type="ARBA" id="ARBA00022801"/>
    </source>
</evidence>
<sequence length="467" mass="51262">MKKISLLILAVSFIFTSCKTGMSQNSDKAWEQADAIIRSITVPEFPDRTFKLEDFGGLGDGTTSNSEAFQKAIAACNSAGGGTVLVSEGKYLTGPIHLKSNVNLHLQEGAEILFSTNKADYLPLVHTSYEGVELMNYSPLIYAKGQKNIAVTGKGILNGQAGNDNWWPWAGKDVYGYQEGDANQNSEGNLPALREMAENNVPVTERKFGEGFYIRPTFFEPFECENVLVEGVTFKNAPFWIMHPLKSENVTINGVSVISHGPNNDGCDPEYSKNVLIKNCLFDTGDDCIAIKSGRNNDGRRVGIPSENIIVEGCEMKDGHGGVVMGSEISAGVRNVFVRNCKMDSPNLDRAIRIKTNTLRGGFVENVYVKDVEVGQVKEAVLRVNTYYGIYGKQEGNFIPKISNIQLENISVENGGKYGLLIKGRESEPVSNIVLKNVTIKNTETPLEIENCEPVQFINTTINGKKY</sequence>
<dbReference type="InterPro" id="IPR051801">
    <property type="entry name" value="GH28_Enzymes"/>
</dbReference>
<dbReference type="STRING" id="1229726.GRFL_2174"/>
<dbReference type="InterPro" id="IPR024535">
    <property type="entry name" value="RHGA/B-epi-like_pectate_lyase"/>
</dbReference>
<dbReference type="InterPro" id="IPR012334">
    <property type="entry name" value="Pectin_lyas_fold"/>
</dbReference>
<dbReference type="PROSITE" id="PS00502">
    <property type="entry name" value="POLYGALACTURONASE"/>
    <property type="match status" value="1"/>
</dbReference>
<dbReference type="GO" id="GO:0005975">
    <property type="term" value="P:carbohydrate metabolic process"/>
    <property type="evidence" value="ECO:0007669"/>
    <property type="project" value="InterPro"/>
</dbReference>
<feature type="domain" description="Rhamnogalacturonase A/B/Epimerase-like pectate lyase" evidence="5">
    <location>
        <begin position="52"/>
        <end position="104"/>
    </location>
</feature>
<dbReference type="PANTHER" id="PTHR31339:SF9">
    <property type="entry name" value="PLASMIN AND FIBRONECTIN-BINDING PROTEIN A"/>
    <property type="match status" value="1"/>
</dbReference>
<dbReference type="KEGG" id="gfl:GRFL_2174"/>
<organism evidence="6 7">
    <name type="scientific">Christiangramia flava JLT2011</name>
    <dbReference type="NCBI Taxonomy" id="1229726"/>
    <lineage>
        <taxon>Bacteria</taxon>
        <taxon>Pseudomonadati</taxon>
        <taxon>Bacteroidota</taxon>
        <taxon>Flavobacteriia</taxon>
        <taxon>Flavobacteriales</taxon>
        <taxon>Flavobacteriaceae</taxon>
        <taxon>Christiangramia</taxon>
    </lineage>
</organism>
<dbReference type="RefSeq" id="WP_083646085.1">
    <property type="nucleotide sequence ID" value="NZ_AMRU01000006.1"/>
</dbReference>
<gene>
    <name evidence="6" type="ORF">GRFL_2174</name>
</gene>
<dbReference type="EC" id="3.2.1.15" evidence="6"/>
<comment type="similarity">
    <text evidence="1 4">Belongs to the glycosyl hydrolase 28 family.</text>
</comment>
<evidence type="ECO:0000256" key="4">
    <source>
        <dbReference type="RuleBase" id="RU361169"/>
    </source>
</evidence>
<evidence type="ECO:0000259" key="5">
    <source>
        <dbReference type="Pfam" id="PF12708"/>
    </source>
</evidence>
<dbReference type="Gene3D" id="2.160.20.10">
    <property type="entry name" value="Single-stranded right-handed beta-helix, Pectin lyase-like"/>
    <property type="match status" value="1"/>
</dbReference>
<dbReference type="PANTHER" id="PTHR31339">
    <property type="entry name" value="PECTIN LYASE-RELATED"/>
    <property type="match status" value="1"/>
</dbReference>
<keyword evidence="2 4" id="KW-0378">Hydrolase</keyword>
<dbReference type="InterPro" id="IPR006626">
    <property type="entry name" value="PbH1"/>
</dbReference>
<dbReference type="EMBL" id="CP016359">
    <property type="protein sequence ID" value="APU68898.1"/>
    <property type="molecule type" value="Genomic_DNA"/>
</dbReference>
<dbReference type="InterPro" id="IPR000743">
    <property type="entry name" value="Glyco_hydro_28"/>
</dbReference>
<dbReference type="Proteomes" id="UP000186230">
    <property type="component" value="Chromosome"/>
</dbReference>
<dbReference type="Pfam" id="PF12708">
    <property type="entry name" value="Pect-lyase_RHGA_epim"/>
    <property type="match status" value="1"/>
</dbReference>